<name>A0A931SDV6_9BACT</name>
<protein>
    <submittedName>
        <fullName evidence="1">Uncharacterized protein</fullName>
    </submittedName>
</protein>
<evidence type="ECO:0000313" key="2">
    <source>
        <dbReference type="Proteomes" id="UP000724148"/>
    </source>
</evidence>
<accession>A0A931SDV6</accession>
<evidence type="ECO:0000313" key="1">
    <source>
        <dbReference type="EMBL" id="MBI2097175.1"/>
    </source>
</evidence>
<dbReference type="AlphaFoldDB" id="A0A931SDV6"/>
<organism evidence="1 2">
    <name type="scientific">Candidatus Sungiibacteriota bacterium</name>
    <dbReference type="NCBI Taxonomy" id="2750080"/>
    <lineage>
        <taxon>Bacteria</taxon>
        <taxon>Candidatus Sungiibacteriota</taxon>
    </lineage>
</organism>
<dbReference type="EMBL" id="JACOZA010000084">
    <property type="protein sequence ID" value="MBI2097175.1"/>
    <property type="molecule type" value="Genomic_DNA"/>
</dbReference>
<reference evidence="1" key="1">
    <citation type="submission" date="2020-07" db="EMBL/GenBank/DDBJ databases">
        <title>Huge and variable diversity of episymbiotic CPR bacteria and DPANN archaea in groundwater ecosystems.</title>
        <authorList>
            <person name="He C.Y."/>
            <person name="Keren R."/>
            <person name="Whittaker M."/>
            <person name="Farag I.F."/>
            <person name="Doudna J."/>
            <person name="Cate J.H.D."/>
            <person name="Banfield J.F."/>
        </authorList>
    </citation>
    <scope>NUCLEOTIDE SEQUENCE</scope>
    <source>
        <strain evidence="1">NC_groundwater_193_Ag_S-0.1um_51_7</strain>
    </source>
</reference>
<comment type="caution">
    <text evidence="1">The sequence shown here is derived from an EMBL/GenBank/DDBJ whole genome shotgun (WGS) entry which is preliminary data.</text>
</comment>
<gene>
    <name evidence="1" type="ORF">HYT40_03465</name>
</gene>
<dbReference type="Proteomes" id="UP000724148">
    <property type="component" value="Unassembled WGS sequence"/>
</dbReference>
<proteinExistence type="predicted"/>
<sequence>MAIPYPNRTKEAAARFRSEGYSIKEVSRKLGISQSTSSLWLKGAFLDAKALERLRQRRILGYKKSAHWWRVKKNAEDIEHQNFAKSVLAKITANSAHFVLLASILLWCEGGKKEKATLRLINSDPKLISLFLYSLRNALHLDEKKFRAALHLHEYHKEIEQKLFWSKITNIPLQQFRASYFKPHTGKRIRNDYPGCITIIYHDALIFRKLKAVYNLLPEYMGV</sequence>